<sequence>MFNLLVGEEFLGIPCADRQIFGLHLPACRVDSRPVLLELSLGQ</sequence>
<reference evidence="1 2" key="1">
    <citation type="submission" date="2016-02" db="EMBL/GenBank/DDBJ databases">
        <title>Genome analysis of coral dinoflagellate symbionts highlights evolutionary adaptations to a symbiotic lifestyle.</title>
        <authorList>
            <person name="Aranda M."/>
            <person name="Li Y."/>
            <person name="Liew Y.J."/>
            <person name="Baumgarten S."/>
            <person name="Simakov O."/>
            <person name="Wilson M."/>
            <person name="Piel J."/>
            <person name="Ashoor H."/>
            <person name="Bougouffa S."/>
            <person name="Bajic V.B."/>
            <person name="Ryu T."/>
            <person name="Ravasi T."/>
            <person name="Bayer T."/>
            <person name="Micklem G."/>
            <person name="Kim H."/>
            <person name="Bhak J."/>
            <person name="Lajeunesse T.C."/>
            <person name="Voolstra C.R."/>
        </authorList>
    </citation>
    <scope>NUCLEOTIDE SEQUENCE [LARGE SCALE GENOMIC DNA]</scope>
    <source>
        <strain evidence="1 2">CCMP2467</strain>
    </source>
</reference>
<comment type="caution">
    <text evidence="1">The sequence shown here is derived from an EMBL/GenBank/DDBJ whole genome shotgun (WGS) entry which is preliminary data.</text>
</comment>
<accession>A0A1Q9BQG3</accession>
<feature type="non-terminal residue" evidence="1">
    <location>
        <position position="43"/>
    </location>
</feature>
<protein>
    <submittedName>
        <fullName evidence="1">Uncharacterized protein</fullName>
    </submittedName>
</protein>
<proteinExistence type="predicted"/>
<evidence type="ECO:0000313" key="1">
    <source>
        <dbReference type="EMBL" id="OLP72794.1"/>
    </source>
</evidence>
<gene>
    <name evidence="1" type="ORF">AK812_SmicGene48070</name>
</gene>
<keyword evidence="2" id="KW-1185">Reference proteome</keyword>
<evidence type="ECO:0000313" key="2">
    <source>
        <dbReference type="Proteomes" id="UP000186817"/>
    </source>
</evidence>
<name>A0A1Q9BQG3_SYMMI</name>
<dbReference type="AlphaFoldDB" id="A0A1Q9BQG3"/>
<organism evidence="1 2">
    <name type="scientific">Symbiodinium microadriaticum</name>
    <name type="common">Dinoflagellate</name>
    <name type="synonym">Zooxanthella microadriatica</name>
    <dbReference type="NCBI Taxonomy" id="2951"/>
    <lineage>
        <taxon>Eukaryota</taxon>
        <taxon>Sar</taxon>
        <taxon>Alveolata</taxon>
        <taxon>Dinophyceae</taxon>
        <taxon>Suessiales</taxon>
        <taxon>Symbiodiniaceae</taxon>
        <taxon>Symbiodinium</taxon>
    </lineage>
</organism>
<dbReference type="Proteomes" id="UP000186817">
    <property type="component" value="Unassembled WGS sequence"/>
</dbReference>
<dbReference type="EMBL" id="LSRX01007003">
    <property type="protein sequence ID" value="OLP72794.1"/>
    <property type="molecule type" value="Genomic_DNA"/>
</dbReference>